<protein>
    <submittedName>
        <fullName evidence="2">Cytochrome c oxidase assembly factor 1</fullName>
    </submittedName>
</protein>
<dbReference type="Bgee" id="ENSLOCG00000010730">
    <property type="expression patterns" value="Expressed in heart and 13 other cell types or tissues"/>
</dbReference>
<dbReference type="InParanoid" id="W5MXN4"/>
<dbReference type="AlphaFoldDB" id="W5MXN4"/>
<dbReference type="PANTHER" id="PTHR47148">
    <property type="entry name" value="CYTOCHROME C OXIDASE ASSEMBLY FACTOR 1 HOMOLOG"/>
    <property type="match status" value="1"/>
</dbReference>
<feature type="transmembrane region" description="Helical" evidence="1">
    <location>
        <begin position="12"/>
        <end position="30"/>
    </location>
</feature>
<sequence length="148" mass="16491">MPASISSLQQMAIFMTIVTGGSCSMMYYLMQKNFARSDYYRLAMDQLRTHESAMGSLGAPPLQAHSIRLTDRHNRVDKVSAKIKIPVSGTKSSGYLYTSSTKDTFLNKWCLQEAVLHLHNGQRIAVFETEKAEPGDMDFENPSTGASF</sequence>
<dbReference type="Pfam" id="PF08695">
    <property type="entry name" value="Coa1"/>
    <property type="match status" value="1"/>
</dbReference>
<dbReference type="GeneTree" id="ENSGT00440000033985"/>
<evidence type="ECO:0000313" key="3">
    <source>
        <dbReference type="Proteomes" id="UP000018468"/>
    </source>
</evidence>
<dbReference type="OMA" id="RQCWCLQ"/>
<dbReference type="HOGENOM" id="CLU_117249_0_0_1"/>
<keyword evidence="1" id="KW-0812">Transmembrane</keyword>
<organism evidence="2 3">
    <name type="scientific">Lepisosteus oculatus</name>
    <name type="common">Spotted gar</name>
    <dbReference type="NCBI Taxonomy" id="7918"/>
    <lineage>
        <taxon>Eukaryota</taxon>
        <taxon>Metazoa</taxon>
        <taxon>Chordata</taxon>
        <taxon>Craniata</taxon>
        <taxon>Vertebrata</taxon>
        <taxon>Euteleostomi</taxon>
        <taxon>Actinopterygii</taxon>
        <taxon>Neopterygii</taxon>
        <taxon>Holostei</taxon>
        <taxon>Semionotiformes</taxon>
        <taxon>Lepisosteidae</taxon>
        <taxon>Lepisosteus</taxon>
    </lineage>
</organism>
<dbReference type="EMBL" id="AHAT01017597">
    <property type="status" value="NOT_ANNOTATED_CDS"/>
    <property type="molecule type" value="Genomic_DNA"/>
</dbReference>
<accession>W5MXN4</accession>
<dbReference type="Proteomes" id="UP000018468">
    <property type="component" value="Linkage group LG9"/>
</dbReference>
<reference evidence="2" key="3">
    <citation type="submission" date="2025-09" db="UniProtKB">
        <authorList>
            <consortium name="Ensembl"/>
        </authorList>
    </citation>
    <scope>IDENTIFICATION</scope>
</reference>
<proteinExistence type="predicted"/>
<dbReference type="RefSeq" id="XP_006634404.1">
    <property type="nucleotide sequence ID" value="XM_006634341.3"/>
</dbReference>
<keyword evidence="1" id="KW-0472">Membrane</keyword>
<dbReference type="eggNOG" id="ENOG502S561">
    <property type="taxonomic scope" value="Eukaryota"/>
</dbReference>
<evidence type="ECO:0000313" key="2">
    <source>
        <dbReference type="Ensembl" id="ENSLOCP00000013143.1"/>
    </source>
</evidence>
<dbReference type="GeneID" id="102697696"/>
<keyword evidence="3" id="KW-1185">Reference proteome</keyword>
<keyword evidence="1" id="KW-1133">Transmembrane helix</keyword>
<dbReference type="STRING" id="7918.ENSLOCP00000013143"/>
<dbReference type="GO" id="GO:0005743">
    <property type="term" value="C:mitochondrial inner membrane"/>
    <property type="evidence" value="ECO:0000318"/>
    <property type="project" value="GO_Central"/>
</dbReference>
<dbReference type="CTD" id="55744"/>
<dbReference type="OrthoDB" id="10037790at2759"/>
<name>W5MXN4_LEPOC</name>
<evidence type="ECO:0000256" key="1">
    <source>
        <dbReference type="SAM" id="Phobius"/>
    </source>
</evidence>
<dbReference type="GO" id="GO:0032981">
    <property type="term" value="P:mitochondrial respiratory chain complex I assembly"/>
    <property type="evidence" value="ECO:0000318"/>
    <property type="project" value="GO_Central"/>
</dbReference>
<reference evidence="3" key="1">
    <citation type="submission" date="2011-12" db="EMBL/GenBank/DDBJ databases">
        <title>The Draft Genome of Lepisosteus oculatus.</title>
        <authorList>
            <consortium name="The Broad Institute Genome Assembly &amp; Analysis Group"/>
            <consortium name="Computational R&amp;D Group"/>
            <consortium name="and Sequencing Platform"/>
            <person name="Di Palma F."/>
            <person name="Alfoldi J."/>
            <person name="Johnson J."/>
            <person name="Berlin A."/>
            <person name="Gnerre S."/>
            <person name="Jaffe D."/>
            <person name="MacCallum I."/>
            <person name="Young S."/>
            <person name="Walker B.J."/>
            <person name="Lander E.S."/>
            <person name="Lindblad-Toh K."/>
        </authorList>
    </citation>
    <scope>NUCLEOTIDE SEQUENCE [LARGE SCALE GENOMIC DNA]</scope>
</reference>
<reference evidence="2" key="2">
    <citation type="submission" date="2025-08" db="UniProtKB">
        <authorList>
            <consortium name="Ensembl"/>
        </authorList>
    </citation>
    <scope>IDENTIFICATION</scope>
</reference>
<dbReference type="Ensembl" id="ENSLOCT00000013171.1">
    <property type="protein sequence ID" value="ENSLOCP00000013143.1"/>
    <property type="gene ID" value="ENSLOCG00000010730.1"/>
</dbReference>
<dbReference type="PANTHER" id="PTHR47148:SF1">
    <property type="entry name" value="CYTOCHROME C OXIDASE ASSEMBLY FACTOR 1 HOMOLOG"/>
    <property type="match status" value="1"/>
</dbReference>
<dbReference type="KEGG" id="loc:102697696"/>
<dbReference type="InterPro" id="IPR014807">
    <property type="entry name" value="Coa1"/>
</dbReference>
<dbReference type="GO" id="GO:0033617">
    <property type="term" value="P:mitochondrial respiratory chain complex IV assembly"/>
    <property type="evidence" value="ECO:0000318"/>
    <property type="project" value="GO_Central"/>
</dbReference>